<keyword evidence="2" id="KW-0732">Signal</keyword>
<feature type="region of interest" description="Disordered" evidence="1">
    <location>
        <begin position="230"/>
        <end position="250"/>
    </location>
</feature>
<feature type="compositionally biased region" description="Low complexity" evidence="1">
    <location>
        <begin position="343"/>
        <end position="357"/>
    </location>
</feature>
<evidence type="ECO:0000256" key="2">
    <source>
        <dbReference type="SAM" id="SignalP"/>
    </source>
</evidence>
<dbReference type="PROSITE" id="PS51318">
    <property type="entry name" value="TAT"/>
    <property type="match status" value="1"/>
</dbReference>
<reference evidence="3 4" key="1">
    <citation type="submission" date="2017-05" db="EMBL/GenBank/DDBJ databases">
        <authorList>
            <person name="Varghese N."/>
            <person name="Submissions S."/>
        </authorList>
    </citation>
    <scope>NUCLEOTIDE SEQUENCE [LARGE SCALE GENOMIC DNA]</scope>
    <source>
        <strain evidence="3 4">DSM 45139</strain>
    </source>
</reference>
<evidence type="ECO:0000256" key="1">
    <source>
        <dbReference type="SAM" id="MobiDB-lite"/>
    </source>
</evidence>
<proteinExistence type="predicted"/>
<feature type="compositionally biased region" description="Low complexity" evidence="1">
    <location>
        <begin position="280"/>
        <end position="294"/>
    </location>
</feature>
<name>A0ABY1N2G6_9ACTN</name>
<feature type="region of interest" description="Disordered" evidence="1">
    <location>
        <begin position="269"/>
        <end position="372"/>
    </location>
</feature>
<evidence type="ECO:0000313" key="4">
    <source>
        <dbReference type="Proteomes" id="UP000315460"/>
    </source>
</evidence>
<dbReference type="Proteomes" id="UP000315460">
    <property type="component" value="Unassembled WGS sequence"/>
</dbReference>
<evidence type="ECO:0000313" key="3">
    <source>
        <dbReference type="EMBL" id="SMO78196.1"/>
    </source>
</evidence>
<gene>
    <name evidence="3" type="ORF">SAMN06265174_10613</name>
</gene>
<feature type="region of interest" description="Disordered" evidence="1">
    <location>
        <begin position="446"/>
        <end position="466"/>
    </location>
</feature>
<feature type="compositionally biased region" description="Low complexity" evidence="1">
    <location>
        <begin position="322"/>
        <end position="336"/>
    </location>
</feature>
<sequence>MSTRFRRATLPAVLAAAALAMGVASPVAQAQPTRPFTTVFNEATGTWYTSPNEGAGNVKTPPIFNPDGTYETQFVIDAVSNNPCEVTFSITNATNATYSIVWRIDGELGPPDAAPWAVWNGRRGVVGEPAGGPGNIFPTVDHTWGWKDAVTTQTTINLLTDLDYIPNRAEDAHTISYALIGPESDYINPDVSALASDPEEWETVDVAGCAEPPVECPVCEDSGSLGSIAEGSLGSLEGGDGSLSDSAGSDGGVDGSLAALTGSLTGSVGSAAGSDEDGSLGDLTGSLSDSLGAGSDEDGSLGDLTGSLSDSLGAGSDEDGSLGDLTGSLSDSLGAGSDEDGSLGDLTGSLSDSLGAGSDEDGSTGDLTGSLSDSLGQGSLGAGSLTASLAPVGSAAGSLPLLIPVALIGGSLAAAPMIQQSLAGLNIQLPALPEFPPLAGSAMPGMPPVVGPPPAPAVPNPDNGRG</sequence>
<protein>
    <submittedName>
        <fullName evidence="3">Uncharacterized protein</fullName>
    </submittedName>
</protein>
<feature type="signal peptide" evidence="2">
    <location>
        <begin position="1"/>
        <end position="30"/>
    </location>
</feature>
<accession>A0ABY1N2G6</accession>
<keyword evidence="4" id="KW-1185">Reference proteome</keyword>
<feature type="compositionally biased region" description="Low complexity" evidence="1">
    <location>
        <begin position="301"/>
        <end position="315"/>
    </location>
</feature>
<dbReference type="EMBL" id="FXTG01000006">
    <property type="protein sequence ID" value="SMO78196.1"/>
    <property type="molecule type" value="Genomic_DNA"/>
</dbReference>
<organism evidence="3 4">
    <name type="scientific">Dietzia kunjamensis subsp. schimae</name>
    <dbReference type="NCBI Taxonomy" id="498198"/>
    <lineage>
        <taxon>Bacteria</taxon>
        <taxon>Bacillati</taxon>
        <taxon>Actinomycetota</taxon>
        <taxon>Actinomycetes</taxon>
        <taxon>Mycobacteriales</taxon>
        <taxon>Dietziaceae</taxon>
        <taxon>Dietzia</taxon>
    </lineage>
</organism>
<dbReference type="InterPro" id="IPR006311">
    <property type="entry name" value="TAT_signal"/>
</dbReference>
<feature type="chain" id="PRO_5045699368" evidence="2">
    <location>
        <begin position="31"/>
        <end position="466"/>
    </location>
</feature>
<comment type="caution">
    <text evidence="3">The sequence shown here is derived from an EMBL/GenBank/DDBJ whole genome shotgun (WGS) entry which is preliminary data.</text>
</comment>
<feature type="compositionally biased region" description="Pro residues" evidence="1">
    <location>
        <begin position="446"/>
        <end position="459"/>
    </location>
</feature>